<feature type="transmembrane region" description="Helical" evidence="2">
    <location>
        <begin position="621"/>
        <end position="642"/>
    </location>
</feature>
<dbReference type="SUPFAM" id="SSF54001">
    <property type="entry name" value="Cysteine proteinases"/>
    <property type="match status" value="1"/>
</dbReference>
<dbReference type="InterPro" id="IPR052901">
    <property type="entry name" value="Bact_TGase-like"/>
</dbReference>
<evidence type="ECO:0000256" key="2">
    <source>
        <dbReference type="SAM" id="Phobius"/>
    </source>
</evidence>
<dbReference type="GO" id="GO:0016740">
    <property type="term" value="F:transferase activity"/>
    <property type="evidence" value="ECO:0007669"/>
    <property type="project" value="UniProtKB-KW"/>
</dbReference>
<evidence type="ECO:0000313" key="4">
    <source>
        <dbReference type="EMBL" id="CEA07489.1"/>
    </source>
</evidence>
<sequence length="770" mass="79233">MTLTAPPRSVPSSARPPEAPPDAGLRATAAVAAAVLAAALSLSGVLEGASWLLPLAFCVLAALGAGAAARRLRAPLPVVPAAELAALGLALCVAFAAEYNLLGVVPTGASVRHLGVLLDQAQAAVSTQVIPVLAEPGVVFLTCLGVGLMAVLTDTLAVTLRMPATAGAGLLAVLIVPAVIKPNSVGALPFILAAGGYIAMLVICLRREDGGAEDSRRPPLAAVGVGCAALVLALVVPLAVPGFTSGSFPQGARFQLGSGGSGLNPVVTLGSDLRRPTATGRITYATDAADPVYLRSTTVEDFAGARWGPTTRDESRRRGVSTMVPAEAALAVPAARTTTRVSSRTYSSPWLLAPYAATSVSGLDGAWSWDPRTMSIRTVDGGSSSGADYEVQSLDLRITREQLAALPAAPGDALDPVFTDLPDNVPQSLADAARQATADAGGPYEQAMALQAYLRGPEFSYSLEAPVDGGYDGNGMSVLEGFMRERSGYCIHFAAAMAVMARELGIPSRMALGYAPGRATGEVTEGSGGIQLREYAVDARDAHAWPELYFEGAGWVRFEPTPSRGSVPAYAREPQAGPEPVREDDIDPRSGQEAPPVAPPRIPAPADSPEASSEAPAETGMAPWAGVLVGLLAAVGALLAPWQLRRHRRARRRAAAEHPGHAGPPAAAAWQEAVDLGQDYGTGMRTADTAAGYAARLAAGLDAEGAEAVNRLRAAFEQESYARSGYGAGSPPAADWSDVRRLHAALDASSGAVVRIKARVLPASLGRTRP</sequence>
<feature type="transmembrane region" description="Helical" evidence="2">
    <location>
        <begin position="76"/>
        <end position="97"/>
    </location>
</feature>
<feature type="domain" description="Transglutaminase-like" evidence="3">
    <location>
        <begin position="482"/>
        <end position="562"/>
    </location>
</feature>
<dbReference type="PATRIC" id="fig|1461584.3.peg.793"/>
<feature type="compositionally biased region" description="Low complexity" evidence="1">
    <location>
        <begin position="604"/>
        <end position="618"/>
    </location>
</feature>
<dbReference type="PANTHER" id="PTHR42736">
    <property type="entry name" value="PROTEIN-GLUTAMINE GAMMA-GLUTAMYLTRANSFERASE"/>
    <property type="match status" value="1"/>
</dbReference>
<keyword evidence="2" id="KW-0472">Membrane</keyword>
<accession>A0A078MMH5</accession>
<feature type="region of interest" description="Disordered" evidence="1">
    <location>
        <begin position="1"/>
        <end position="23"/>
    </location>
</feature>
<dbReference type="PANTHER" id="PTHR42736:SF1">
    <property type="entry name" value="PROTEIN-GLUTAMINE GAMMA-GLUTAMYLTRANSFERASE"/>
    <property type="match status" value="1"/>
</dbReference>
<proteinExistence type="predicted"/>
<keyword evidence="2" id="KW-1133">Transmembrane helix</keyword>
<feature type="transmembrane region" description="Helical" evidence="2">
    <location>
        <begin position="23"/>
        <end position="45"/>
    </location>
</feature>
<organism evidence="4">
    <name type="scientific">Arthrobacter saudimassiliensis</name>
    <dbReference type="NCBI Taxonomy" id="1461584"/>
    <lineage>
        <taxon>Bacteria</taxon>
        <taxon>Bacillati</taxon>
        <taxon>Actinomycetota</taxon>
        <taxon>Actinomycetes</taxon>
        <taxon>Micrococcales</taxon>
        <taxon>Micrococcaceae</taxon>
        <taxon>Arthrobacter</taxon>
    </lineage>
</organism>
<protein>
    <submittedName>
        <fullName evidence="4">Protein-glutamine gamma-glutamyltransferase</fullName>
    </submittedName>
</protein>
<feature type="transmembrane region" description="Helical" evidence="2">
    <location>
        <begin position="138"/>
        <end position="157"/>
    </location>
</feature>
<dbReference type="AlphaFoldDB" id="A0A078MMH5"/>
<name>A0A078MMH5_9MICC</name>
<dbReference type="SMART" id="SM00460">
    <property type="entry name" value="TGc"/>
    <property type="match status" value="1"/>
</dbReference>
<feature type="region of interest" description="Disordered" evidence="1">
    <location>
        <begin position="563"/>
        <end position="618"/>
    </location>
</feature>
<dbReference type="Pfam" id="PF11992">
    <property type="entry name" value="TgpA_N"/>
    <property type="match status" value="1"/>
</dbReference>
<feature type="transmembrane region" description="Helical" evidence="2">
    <location>
        <begin position="51"/>
        <end position="69"/>
    </location>
</feature>
<dbReference type="EMBL" id="LN483070">
    <property type="protein sequence ID" value="CEA07489.1"/>
    <property type="molecule type" value="Genomic_DNA"/>
</dbReference>
<feature type="compositionally biased region" description="Basic and acidic residues" evidence="1">
    <location>
        <begin position="580"/>
        <end position="590"/>
    </location>
</feature>
<evidence type="ECO:0000259" key="3">
    <source>
        <dbReference type="SMART" id="SM00460"/>
    </source>
</evidence>
<evidence type="ECO:0000256" key="1">
    <source>
        <dbReference type="SAM" id="MobiDB-lite"/>
    </source>
</evidence>
<feature type="transmembrane region" description="Helical" evidence="2">
    <location>
        <begin position="164"/>
        <end position="180"/>
    </location>
</feature>
<keyword evidence="4" id="KW-0808">Transferase</keyword>
<feature type="transmembrane region" description="Helical" evidence="2">
    <location>
        <begin position="218"/>
        <end position="240"/>
    </location>
</feature>
<dbReference type="Pfam" id="PF01841">
    <property type="entry name" value="Transglut_core"/>
    <property type="match status" value="1"/>
</dbReference>
<dbReference type="InterPro" id="IPR038765">
    <property type="entry name" value="Papain-like_cys_pep_sf"/>
</dbReference>
<keyword evidence="2" id="KW-0812">Transmembrane</keyword>
<dbReference type="Gene3D" id="3.10.620.30">
    <property type="match status" value="1"/>
</dbReference>
<dbReference type="InterPro" id="IPR021878">
    <property type="entry name" value="TgpA_N"/>
</dbReference>
<gene>
    <name evidence="4" type="primary">tgpA</name>
    <name evidence="4" type="ORF">BN1051_00803</name>
</gene>
<reference evidence="4" key="1">
    <citation type="submission" date="2014-07" db="EMBL/GenBank/DDBJ databases">
        <authorList>
            <person name="Urmite Genomes Urmite Genomes"/>
        </authorList>
    </citation>
    <scope>NUCLEOTIDE SEQUENCE</scope>
    <source>
        <strain evidence="4">11W110_air</strain>
    </source>
</reference>
<dbReference type="InterPro" id="IPR002931">
    <property type="entry name" value="Transglutaminase-like"/>
</dbReference>
<feature type="transmembrane region" description="Helical" evidence="2">
    <location>
        <begin position="186"/>
        <end position="206"/>
    </location>
</feature>